<evidence type="ECO:0000313" key="2">
    <source>
        <dbReference type="Proteomes" id="UP000263833"/>
    </source>
</evidence>
<gene>
    <name evidence="1" type="ORF">DXH95_02510</name>
</gene>
<evidence type="ECO:0000313" key="1">
    <source>
        <dbReference type="EMBL" id="RDV06327.1"/>
    </source>
</evidence>
<dbReference type="Proteomes" id="UP000263833">
    <property type="component" value="Unassembled WGS sequence"/>
</dbReference>
<keyword evidence="2" id="KW-1185">Reference proteome</keyword>
<proteinExistence type="predicted"/>
<comment type="caution">
    <text evidence="1">The sequence shown here is derived from an EMBL/GenBank/DDBJ whole genome shotgun (WGS) entry which is preliminary data.</text>
</comment>
<sequence>MFADNKLALKAGWDREILVVELWGLIELDFEVELTGFGLTETELVLDDVGPDAVATPTPSIGTNSKTHMLLSKRPCSTK</sequence>
<name>A0A371BFP2_9SPHN</name>
<reference evidence="2" key="1">
    <citation type="submission" date="2018-08" db="EMBL/GenBank/DDBJ databases">
        <authorList>
            <person name="Kim S.-J."/>
            <person name="Jung G.-Y."/>
        </authorList>
    </citation>
    <scope>NUCLEOTIDE SEQUENCE [LARGE SCALE GENOMIC DNA]</scope>
    <source>
        <strain evidence="2">GY_G</strain>
    </source>
</reference>
<dbReference type="RefSeq" id="WP_115547882.1">
    <property type="nucleotide sequence ID" value="NZ_QRGP01000001.1"/>
</dbReference>
<dbReference type="AlphaFoldDB" id="A0A371BFP2"/>
<protein>
    <submittedName>
        <fullName evidence="1">Uncharacterized protein</fullName>
    </submittedName>
</protein>
<organism evidence="1 2">
    <name type="scientific">Sphingorhabdus pulchriflava</name>
    <dbReference type="NCBI Taxonomy" id="2292257"/>
    <lineage>
        <taxon>Bacteria</taxon>
        <taxon>Pseudomonadati</taxon>
        <taxon>Pseudomonadota</taxon>
        <taxon>Alphaproteobacteria</taxon>
        <taxon>Sphingomonadales</taxon>
        <taxon>Sphingomonadaceae</taxon>
        <taxon>Sphingorhabdus</taxon>
    </lineage>
</organism>
<dbReference type="OrthoDB" id="7806498at2"/>
<dbReference type="EMBL" id="QRGP01000001">
    <property type="protein sequence ID" value="RDV06327.1"/>
    <property type="molecule type" value="Genomic_DNA"/>
</dbReference>
<accession>A0A371BFP2</accession>